<organism evidence="1 2">
    <name type="scientific">Trema orientale</name>
    <name type="common">Charcoal tree</name>
    <name type="synonym">Celtis orientalis</name>
    <dbReference type="NCBI Taxonomy" id="63057"/>
    <lineage>
        <taxon>Eukaryota</taxon>
        <taxon>Viridiplantae</taxon>
        <taxon>Streptophyta</taxon>
        <taxon>Embryophyta</taxon>
        <taxon>Tracheophyta</taxon>
        <taxon>Spermatophyta</taxon>
        <taxon>Magnoliopsida</taxon>
        <taxon>eudicotyledons</taxon>
        <taxon>Gunneridae</taxon>
        <taxon>Pentapetalae</taxon>
        <taxon>rosids</taxon>
        <taxon>fabids</taxon>
        <taxon>Rosales</taxon>
        <taxon>Cannabaceae</taxon>
        <taxon>Trema</taxon>
    </lineage>
</organism>
<reference evidence="2" key="1">
    <citation type="submission" date="2016-06" db="EMBL/GenBank/DDBJ databases">
        <title>Parallel loss of symbiosis genes in relatives of nitrogen-fixing non-legume Parasponia.</title>
        <authorList>
            <person name="Van Velzen R."/>
            <person name="Holmer R."/>
            <person name="Bu F."/>
            <person name="Rutten L."/>
            <person name="Van Zeijl A."/>
            <person name="Liu W."/>
            <person name="Santuari L."/>
            <person name="Cao Q."/>
            <person name="Sharma T."/>
            <person name="Shen D."/>
            <person name="Roswanjaya Y."/>
            <person name="Wardhani T."/>
            <person name="Kalhor M.S."/>
            <person name="Jansen J."/>
            <person name="Van den Hoogen J."/>
            <person name="Gungor B."/>
            <person name="Hartog M."/>
            <person name="Hontelez J."/>
            <person name="Verver J."/>
            <person name="Yang W.-C."/>
            <person name="Schijlen E."/>
            <person name="Repin R."/>
            <person name="Schilthuizen M."/>
            <person name="Schranz E."/>
            <person name="Heidstra R."/>
            <person name="Miyata K."/>
            <person name="Fedorova E."/>
            <person name="Kohlen W."/>
            <person name="Bisseling T."/>
            <person name="Smit S."/>
            <person name="Geurts R."/>
        </authorList>
    </citation>
    <scope>NUCLEOTIDE SEQUENCE [LARGE SCALE GENOMIC DNA]</scope>
    <source>
        <strain evidence="2">cv. RG33-2</strain>
    </source>
</reference>
<comment type="caution">
    <text evidence="1">The sequence shown here is derived from an EMBL/GenBank/DDBJ whole genome shotgun (WGS) entry which is preliminary data.</text>
</comment>
<name>A0A2P5CX89_TREOI</name>
<keyword evidence="2" id="KW-1185">Reference proteome</keyword>
<evidence type="ECO:0000313" key="2">
    <source>
        <dbReference type="Proteomes" id="UP000237000"/>
    </source>
</evidence>
<accession>A0A2P5CX89</accession>
<dbReference type="AlphaFoldDB" id="A0A2P5CX89"/>
<evidence type="ECO:0000313" key="1">
    <source>
        <dbReference type="EMBL" id="PON65663.1"/>
    </source>
</evidence>
<gene>
    <name evidence="1" type="ORF">TorRG33x02_270340</name>
</gene>
<dbReference type="EMBL" id="JXTC01000318">
    <property type="protein sequence ID" value="PON65663.1"/>
    <property type="molecule type" value="Genomic_DNA"/>
</dbReference>
<protein>
    <submittedName>
        <fullName evidence="1">Uncharacterized protein</fullName>
    </submittedName>
</protein>
<proteinExistence type="predicted"/>
<sequence length="205" mass="22650">MLARRHAYSSQPLVLLATRATQHVLNLLHSSTGPNKHRDLLPPHHVHERQILDRTVRDHHRHAPQAQSPTDPRHVSFILEQAELTARSSLRESNLIGRSRFDQEVRIGFQLLHQRRLSLSASAVAEVAEKFHSRAGRRVGQRADRGESYVLVRDELAGGSGEAGDLDRVLPQLEDVPIGIGGPAGAREVHVIGAEGTVPVRELPA</sequence>
<dbReference type="OrthoDB" id="10294998at2759"/>
<dbReference type="InParanoid" id="A0A2P5CX89"/>
<dbReference type="Proteomes" id="UP000237000">
    <property type="component" value="Unassembled WGS sequence"/>
</dbReference>